<evidence type="ECO:0000256" key="3">
    <source>
        <dbReference type="ARBA" id="ARBA00023163"/>
    </source>
</evidence>
<feature type="domain" description="Bromo" evidence="5">
    <location>
        <begin position="17"/>
        <end position="89"/>
    </location>
</feature>
<dbReference type="InterPro" id="IPR001487">
    <property type="entry name" value="Bromodomain"/>
</dbReference>
<keyword evidence="1" id="KW-0805">Transcription regulation</keyword>
<organism evidence="7">
    <name type="scientific">Chaetoceros debilis</name>
    <dbReference type="NCBI Taxonomy" id="122233"/>
    <lineage>
        <taxon>Eukaryota</taxon>
        <taxon>Sar</taxon>
        <taxon>Stramenopiles</taxon>
        <taxon>Ochrophyta</taxon>
        <taxon>Bacillariophyta</taxon>
        <taxon>Coscinodiscophyceae</taxon>
        <taxon>Chaetocerotophycidae</taxon>
        <taxon>Chaetocerotales</taxon>
        <taxon>Chaetocerotaceae</taxon>
        <taxon>Chaetoceros</taxon>
    </lineage>
</organism>
<evidence type="ECO:0008006" key="8">
    <source>
        <dbReference type="Google" id="ProtNLM"/>
    </source>
</evidence>
<dbReference type="Pfam" id="PF00439">
    <property type="entry name" value="Bromodomain"/>
    <property type="match status" value="1"/>
</dbReference>
<dbReference type="Gene3D" id="1.20.1270.220">
    <property type="match status" value="1"/>
</dbReference>
<keyword evidence="2 4" id="KW-0103">Bromodomain</keyword>
<evidence type="ECO:0000313" key="7">
    <source>
        <dbReference type="EMBL" id="CAE0459865.1"/>
    </source>
</evidence>
<evidence type="ECO:0000259" key="6">
    <source>
        <dbReference type="PROSITE" id="PS51525"/>
    </source>
</evidence>
<dbReference type="PROSITE" id="PS51525">
    <property type="entry name" value="NET"/>
    <property type="match status" value="1"/>
</dbReference>
<evidence type="ECO:0000256" key="4">
    <source>
        <dbReference type="PROSITE-ProRule" id="PRU00035"/>
    </source>
</evidence>
<accession>A0A7S3PZ05</accession>
<dbReference type="InterPro" id="IPR027353">
    <property type="entry name" value="NET_dom"/>
</dbReference>
<dbReference type="PROSITE" id="PS50014">
    <property type="entry name" value="BROMODOMAIN_2"/>
    <property type="match status" value="1"/>
</dbReference>
<dbReference type="Gene3D" id="1.20.920.10">
    <property type="entry name" value="Bromodomain-like"/>
    <property type="match status" value="1"/>
</dbReference>
<dbReference type="EMBL" id="HBIO01006434">
    <property type="protein sequence ID" value="CAE0459865.1"/>
    <property type="molecule type" value="Transcribed_RNA"/>
</dbReference>
<protein>
    <recommendedName>
        <fullName evidence="8">Bromo domain-containing protein</fullName>
    </recommendedName>
</protein>
<dbReference type="PRINTS" id="PR00503">
    <property type="entry name" value="BROMODOMAIN"/>
</dbReference>
<evidence type="ECO:0000259" key="5">
    <source>
        <dbReference type="PROSITE" id="PS50014"/>
    </source>
</evidence>
<sequence>MPSTQWGLMGKLVQQIYSKGESEPFRDAVDWESLGLYDYPQIVKRPMDLGQIKRKIEKEEYASVNDAANDVRLVWQNCKTYNADGSDFYNLADTLSTKFEDKFAKLLKELGLEAADGKSGAGGAGTSEAKEPSLEDKKLFAKRLYKISKEDLGKVIIELDSICPQAITKNSAEDQVEINVDNIDAESFSKVMQFVATCVGADGGTRRKKSSVNTKNKKARTS</sequence>
<dbReference type="InterPro" id="IPR036427">
    <property type="entry name" value="Bromodomain-like_sf"/>
</dbReference>
<feature type="domain" description="NET" evidence="6">
    <location>
        <begin position="122"/>
        <end position="206"/>
    </location>
</feature>
<proteinExistence type="predicted"/>
<dbReference type="Pfam" id="PF17035">
    <property type="entry name" value="BET"/>
    <property type="match status" value="1"/>
</dbReference>
<dbReference type="AlphaFoldDB" id="A0A7S3PZ05"/>
<reference evidence="7" key="1">
    <citation type="submission" date="2021-01" db="EMBL/GenBank/DDBJ databases">
        <authorList>
            <person name="Corre E."/>
            <person name="Pelletier E."/>
            <person name="Niang G."/>
            <person name="Scheremetjew M."/>
            <person name="Finn R."/>
            <person name="Kale V."/>
            <person name="Holt S."/>
            <person name="Cochrane G."/>
            <person name="Meng A."/>
            <person name="Brown T."/>
            <person name="Cohen L."/>
        </authorList>
    </citation>
    <scope>NUCLEOTIDE SEQUENCE</scope>
    <source>
        <strain evidence="7">MM31A-1</strain>
    </source>
</reference>
<name>A0A7S3PZ05_9STRA</name>
<keyword evidence="3" id="KW-0804">Transcription</keyword>
<gene>
    <name evidence="7" type="ORF">CDEB00056_LOCUS4706</name>
</gene>
<dbReference type="PANTHER" id="PTHR45926">
    <property type="entry name" value="OSJNBA0053K19.4 PROTEIN"/>
    <property type="match status" value="1"/>
</dbReference>
<evidence type="ECO:0000256" key="1">
    <source>
        <dbReference type="ARBA" id="ARBA00023015"/>
    </source>
</evidence>
<evidence type="ECO:0000256" key="2">
    <source>
        <dbReference type="ARBA" id="ARBA00023117"/>
    </source>
</evidence>
<dbReference type="SUPFAM" id="SSF47370">
    <property type="entry name" value="Bromodomain"/>
    <property type="match status" value="1"/>
</dbReference>
<dbReference type="SMART" id="SM00297">
    <property type="entry name" value="BROMO"/>
    <property type="match status" value="1"/>
</dbReference>
<dbReference type="InterPro" id="IPR038336">
    <property type="entry name" value="NET_sf"/>
</dbReference>